<evidence type="ECO:0000313" key="11">
    <source>
        <dbReference type="EMBL" id="CAG9809536.1"/>
    </source>
</evidence>
<evidence type="ECO:0000256" key="5">
    <source>
        <dbReference type="ARBA" id="ARBA00023069"/>
    </source>
</evidence>
<evidence type="ECO:0000256" key="10">
    <source>
        <dbReference type="ARBA" id="ARBA00041080"/>
    </source>
</evidence>
<dbReference type="InterPro" id="IPR055316">
    <property type="entry name" value="RSP9"/>
</dbReference>
<comment type="subcellular location">
    <subcellularLocation>
        <location evidence="8">Cell projection</location>
        <location evidence="8">Kinocilium</location>
    </subcellularLocation>
    <subcellularLocation>
        <location evidence="1">Cytoplasm</location>
        <location evidence="1">Cytoskeleton</location>
        <location evidence="1">Flagellum axoneme</location>
    </subcellularLocation>
</comment>
<organism evidence="11 12">
    <name type="scientific">Chironomus riparius</name>
    <dbReference type="NCBI Taxonomy" id="315576"/>
    <lineage>
        <taxon>Eukaryota</taxon>
        <taxon>Metazoa</taxon>
        <taxon>Ecdysozoa</taxon>
        <taxon>Arthropoda</taxon>
        <taxon>Hexapoda</taxon>
        <taxon>Insecta</taxon>
        <taxon>Pterygota</taxon>
        <taxon>Neoptera</taxon>
        <taxon>Endopterygota</taxon>
        <taxon>Diptera</taxon>
        <taxon>Nematocera</taxon>
        <taxon>Chironomoidea</taxon>
        <taxon>Chironomidae</taxon>
        <taxon>Chironominae</taxon>
        <taxon>Chironomus</taxon>
    </lineage>
</organism>
<keyword evidence="12" id="KW-1185">Reference proteome</keyword>
<dbReference type="PANTHER" id="PTHR22069">
    <property type="entry name" value="MITOCHONDRIAL RIBOSOMAL PROTEIN S18"/>
    <property type="match status" value="1"/>
</dbReference>
<evidence type="ECO:0000256" key="9">
    <source>
        <dbReference type="ARBA" id="ARBA00038319"/>
    </source>
</evidence>
<evidence type="ECO:0000256" key="6">
    <source>
        <dbReference type="ARBA" id="ARBA00023212"/>
    </source>
</evidence>
<reference evidence="11" key="2">
    <citation type="submission" date="2022-10" db="EMBL/GenBank/DDBJ databases">
        <authorList>
            <consortium name="ENA_rothamsted_submissions"/>
            <consortium name="culmorum"/>
            <person name="King R."/>
        </authorList>
    </citation>
    <scope>NUCLEOTIDE SEQUENCE</scope>
</reference>
<evidence type="ECO:0000256" key="7">
    <source>
        <dbReference type="ARBA" id="ARBA00023273"/>
    </source>
</evidence>
<dbReference type="GO" id="GO:0035082">
    <property type="term" value="P:axoneme assembly"/>
    <property type="evidence" value="ECO:0007669"/>
    <property type="project" value="InterPro"/>
</dbReference>
<gene>
    <name evidence="11" type="ORF">CHIRRI_LOCUS12357</name>
</gene>
<comment type="similarity">
    <text evidence="9">Belongs to the flagellar radial spoke RSP9 family.</text>
</comment>
<dbReference type="OrthoDB" id="10258956at2759"/>
<reference evidence="11" key="1">
    <citation type="submission" date="2022-01" db="EMBL/GenBank/DDBJ databases">
        <authorList>
            <person name="King R."/>
        </authorList>
    </citation>
    <scope>NUCLEOTIDE SEQUENCE</scope>
</reference>
<evidence type="ECO:0000256" key="4">
    <source>
        <dbReference type="ARBA" id="ARBA00022846"/>
    </source>
</evidence>
<evidence type="ECO:0000313" key="12">
    <source>
        <dbReference type="Proteomes" id="UP001153620"/>
    </source>
</evidence>
<keyword evidence="7" id="KW-0966">Cell projection</keyword>
<dbReference type="GO" id="GO:0060091">
    <property type="term" value="C:kinocilium"/>
    <property type="evidence" value="ECO:0007669"/>
    <property type="project" value="UniProtKB-SubCell"/>
</dbReference>
<keyword evidence="2" id="KW-0963">Cytoplasm</keyword>
<name>A0A9N9S4V6_9DIPT</name>
<dbReference type="GO" id="GO:0044458">
    <property type="term" value="P:motile cilium assembly"/>
    <property type="evidence" value="ECO:0007669"/>
    <property type="project" value="TreeGrafter"/>
</dbReference>
<evidence type="ECO:0000256" key="1">
    <source>
        <dbReference type="ARBA" id="ARBA00004611"/>
    </source>
</evidence>
<protein>
    <recommendedName>
        <fullName evidence="10">Radial spoke head protein 9 homolog</fullName>
    </recommendedName>
</protein>
<evidence type="ECO:0000256" key="3">
    <source>
        <dbReference type="ARBA" id="ARBA00022794"/>
    </source>
</evidence>
<dbReference type="PANTHER" id="PTHR22069:SF0">
    <property type="entry name" value="RADIAL SPOKE HEAD PROTEIN 9 HOMOLOG"/>
    <property type="match status" value="1"/>
</dbReference>
<keyword evidence="3" id="KW-0970">Cilium biogenesis/degradation</keyword>
<keyword evidence="5" id="KW-0969">Cilium</keyword>
<proteinExistence type="inferred from homology"/>
<dbReference type="Proteomes" id="UP001153620">
    <property type="component" value="Chromosome 3"/>
</dbReference>
<keyword evidence="6" id="KW-0206">Cytoskeleton</keyword>
<evidence type="ECO:0000256" key="2">
    <source>
        <dbReference type="ARBA" id="ARBA00022490"/>
    </source>
</evidence>
<evidence type="ECO:0000256" key="8">
    <source>
        <dbReference type="ARBA" id="ARBA00037822"/>
    </source>
</evidence>
<keyword evidence="4" id="KW-0282">Flagellum</keyword>
<dbReference type="EMBL" id="OU895879">
    <property type="protein sequence ID" value="CAG9809536.1"/>
    <property type="molecule type" value="Genomic_DNA"/>
</dbReference>
<dbReference type="AlphaFoldDB" id="A0A9N9S4V6"/>
<dbReference type="GO" id="GO:0060294">
    <property type="term" value="P:cilium movement involved in cell motility"/>
    <property type="evidence" value="ECO:0007669"/>
    <property type="project" value="TreeGrafter"/>
</dbReference>
<accession>A0A9N9S4V6</accession>
<dbReference type="GO" id="GO:0005930">
    <property type="term" value="C:axoneme"/>
    <property type="evidence" value="ECO:0007669"/>
    <property type="project" value="TreeGrafter"/>
</dbReference>
<sequence>MNVEAFRENLELMSYSGFKLKELEADLIENSLIILQSSNKLQNIFFFGRIETTSEENSYYYIAFGYTCDIFKDQKFFYSLNGFEWVMMPEMKPKLLPITLQSRSLLTGDPINVEHVCMMPTFIADTENVFRACPKKPKKLKEEDRLACIVHLLMTESAIMPRSLLYRQVTRCISYNPSFAGLNRMEANEMKNFQLFRYPKNNRNYNLSKHDDFNYQTDFFDTIDDLVPRNCFSFQIKDRDICLIRALHWPGMIFVHKLNTKYQGFFYFGNGRKNLDLLFMT</sequence>